<sequence length="182" mass="20949">MPSKSLSKISKHVVKKKGAKATALHENSRDSQRLQRAAARDDKLNRLANARSKQNQPFLQRVGFFRDAAQERIADEPFTLDEISSLINDFIHRADEELAELKAARRAGRPPTTREQQLKEQQAQEEKEFVSGYWVPDVTDVKTLTYLKNWNEEWISCNNMDFIRISKTGHKQDSTWPPKGLS</sequence>
<dbReference type="EMBL" id="ML978721">
    <property type="protein sequence ID" value="KAF2087187.1"/>
    <property type="molecule type" value="Genomic_DNA"/>
</dbReference>
<comment type="caution">
    <text evidence="3">The sequence shown here is derived from an EMBL/GenBank/DDBJ whole genome shotgun (WGS) entry which is preliminary data.</text>
</comment>
<evidence type="ECO:0000313" key="4">
    <source>
        <dbReference type="Proteomes" id="UP000799776"/>
    </source>
</evidence>
<name>A0A9P4HUQ5_9PEZI</name>
<comment type="similarity">
    <text evidence="1">Belongs to the TMA16 family.</text>
</comment>
<feature type="compositionally biased region" description="Basic and acidic residues" evidence="2">
    <location>
        <begin position="26"/>
        <end position="38"/>
    </location>
</feature>
<accession>A0A9P4HUQ5</accession>
<dbReference type="PANTHER" id="PTHR13349">
    <property type="entry name" value="TRANSLATION MACHINERY-ASSOCIATED PROTEIN 16"/>
    <property type="match status" value="1"/>
</dbReference>
<dbReference type="Pfam" id="PF11176">
    <property type="entry name" value="Tma16"/>
    <property type="match status" value="1"/>
</dbReference>
<dbReference type="PANTHER" id="PTHR13349:SF2">
    <property type="entry name" value="TRANSLATION MACHINERY-ASSOCIATED PROTEIN 16"/>
    <property type="match status" value="1"/>
</dbReference>
<evidence type="ECO:0000256" key="1">
    <source>
        <dbReference type="ARBA" id="ARBA00034127"/>
    </source>
</evidence>
<dbReference type="OrthoDB" id="270284at2759"/>
<dbReference type="GO" id="GO:0005634">
    <property type="term" value="C:nucleus"/>
    <property type="evidence" value="ECO:0007669"/>
    <property type="project" value="TreeGrafter"/>
</dbReference>
<evidence type="ECO:0000256" key="2">
    <source>
        <dbReference type="SAM" id="MobiDB-lite"/>
    </source>
</evidence>
<dbReference type="InterPro" id="IPR038356">
    <property type="entry name" value="Tma16_sf"/>
</dbReference>
<dbReference type="AlphaFoldDB" id="A0A9P4HUQ5"/>
<evidence type="ECO:0000313" key="3">
    <source>
        <dbReference type="EMBL" id="KAF2087187.1"/>
    </source>
</evidence>
<gene>
    <name evidence="3" type="ORF">K490DRAFT_42499</name>
</gene>
<dbReference type="Gene3D" id="1.20.1440.170">
    <property type="entry name" value="Translation machinery-associated protein 16-like"/>
    <property type="match status" value="1"/>
</dbReference>
<feature type="region of interest" description="Disordered" evidence="2">
    <location>
        <begin position="103"/>
        <end position="123"/>
    </location>
</feature>
<evidence type="ECO:0008006" key="5">
    <source>
        <dbReference type="Google" id="ProtNLM"/>
    </source>
</evidence>
<dbReference type="Proteomes" id="UP000799776">
    <property type="component" value="Unassembled WGS sequence"/>
</dbReference>
<reference evidence="3" key="1">
    <citation type="journal article" date="2020" name="Stud. Mycol.">
        <title>101 Dothideomycetes genomes: a test case for predicting lifestyles and emergence of pathogens.</title>
        <authorList>
            <person name="Haridas S."/>
            <person name="Albert R."/>
            <person name="Binder M."/>
            <person name="Bloem J."/>
            <person name="Labutti K."/>
            <person name="Salamov A."/>
            <person name="Andreopoulos B."/>
            <person name="Baker S."/>
            <person name="Barry K."/>
            <person name="Bills G."/>
            <person name="Bluhm B."/>
            <person name="Cannon C."/>
            <person name="Castanera R."/>
            <person name="Culley D."/>
            <person name="Daum C."/>
            <person name="Ezra D."/>
            <person name="Gonzalez J."/>
            <person name="Henrissat B."/>
            <person name="Kuo A."/>
            <person name="Liang C."/>
            <person name="Lipzen A."/>
            <person name="Lutzoni F."/>
            <person name="Magnuson J."/>
            <person name="Mondo S."/>
            <person name="Nolan M."/>
            <person name="Ohm R."/>
            <person name="Pangilinan J."/>
            <person name="Park H.-J."/>
            <person name="Ramirez L."/>
            <person name="Alfaro M."/>
            <person name="Sun H."/>
            <person name="Tritt A."/>
            <person name="Yoshinaga Y."/>
            <person name="Zwiers L.-H."/>
            <person name="Turgeon B."/>
            <person name="Goodwin S."/>
            <person name="Spatafora J."/>
            <person name="Crous P."/>
            <person name="Grigoriev I."/>
        </authorList>
    </citation>
    <scope>NUCLEOTIDE SEQUENCE</scope>
    <source>
        <strain evidence="3">CBS 121410</strain>
    </source>
</reference>
<organism evidence="3 4">
    <name type="scientific">Saccharata proteae CBS 121410</name>
    <dbReference type="NCBI Taxonomy" id="1314787"/>
    <lineage>
        <taxon>Eukaryota</taxon>
        <taxon>Fungi</taxon>
        <taxon>Dikarya</taxon>
        <taxon>Ascomycota</taxon>
        <taxon>Pezizomycotina</taxon>
        <taxon>Dothideomycetes</taxon>
        <taxon>Dothideomycetes incertae sedis</taxon>
        <taxon>Botryosphaeriales</taxon>
        <taxon>Saccharataceae</taxon>
        <taxon>Saccharata</taxon>
    </lineage>
</organism>
<dbReference type="InterPro" id="IPR021346">
    <property type="entry name" value="Tma16"/>
</dbReference>
<keyword evidence="4" id="KW-1185">Reference proteome</keyword>
<protein>
    <recommendedName>
        <fullName evidence="5">Translation machinery-associated protein 16</fullName>
    </recommendedName>
</protein>
<feature type="region of interest" description="Disordered" evidence="2">
    <location>
        <begin position="1"/>
        <end position="38"/>
    </location>
</feature>
<proteinExistence type="inferred from homology"/>
<feature type="compositionally biased region" description="Basic residues" evidence="2">
    <location>
        <begin position="9"/>
        <end position="19"/>
    </location>
</feature>